<dbReference type="Proteomes" id="UP000242146">
    <property type="component" value="Unassembled WGS sequence"/>
</dbReference>
<dbReference type="Pfam" id="PF09302">
    <property type="entry name" value="XLF"/>
    <property type="match status" value="1"/>
</dbReference>
<evidence type="ECO:0000256" key="2">
    <source>
        <dbReference type="ARBA" id="ARBA00022763"/>
    </source>
</evidence>
<protein>
    <recommendedName>
        <fullName evidence="7">Non-homologous end-joining factor 1</fullName>
    </recommendedName>
</protein>
<keyword evidence="3" id="KW-0238">DNA-binding</keyword>
<proteinExistence type="inferred from homology"/>
<dbReference type="InterPro" id="IPR015381">
    <property type="entry name" value="XLF-like_N"/>
</dbReference>
<dbReference type="Gene3D" id="2.170.210.10">
    <property type="entry name" value="DNA double-strand break repair and VJ recombination XRCC4, N-terminal"/>
    <property type="match status" value="1"/>
</dbReference>
<evidence type="ECO:0000256" key="5">
    <source>
        <dbReference type="ARBA" id="ARBA00023242"/>
    </source>
</evidence>
<dbReference type="GO" id="GO:0045027">
    <property type="term" value="F:DNA end binding"/>
    <property type="evidence" value="ECO:0007669"/>
    <property type="project" value="TreeGrafter"/>
</dbReference>
<feature type="compositionally biased region" description="Basic and acidic residues" evidence="8">
    <location>
        <begin position="209"/>
        <end position="238"/>
    </location>
</feature>
<keyword evidence="2" id="KW-0227">DNA damage</keyword>
<dbReference type="InterPro" id="IPR052287">
    <property type="entry name" value="NHEJ_factor"/>
</dbReference>
<evidence type="ECO:0000256" key="6">
    <source>
        <dbReference type="ARBA" id="ARBA00025747"/>
    </source>
</evidence>
<feature type="domain" description="XLF-like N-terminal" evidence="9">
    <location>
        <begin position="20"/>
        <end position="120"/>
    </location>
</feature>
<dbReference type="CDD" id="cd22285">
    <property type="entry name" value="HD_XLF_N"/>
    <property type="match status" value="1"/>
</dbReference>
<evidence type="ECO:0000256" key="4">
    <source>
        <dbReference type="ARBA" id="ARBA00023204"/>
    </source>
</evidence>
<keyword evidence="11" id="KW-1185">Reference proteome</keyword>
<name>A0A1X2GHN6_9FUNG</name>
<dbReference type="OrthoDB" id="2155935at2759"/>
<evidence type="ECO:0000256" key="8">
    <source>
        <dbReference type="SAM" id="MobiDB-lite"/>
    </source>
</evidence>
<evidence type="ECO:0000259" key="9">
    <source>
        <dbReference type="Pfam" id="PF09302"/>
    </source>
</evidence>
<dbReference type="STRING" id="101127.A0A1X2GHN6"/>
<keyword evidence="4" id="KW-0234">DNA repair</keyword>
<accession>A0A1X2GHN6</accession>
<dbReference type="PANTHER" id="PTHR32235:SF1">
    <property type="entry name" value="NON-HOMOLOGOUS END-JOINING FACTOR 1"/>
    <property type="match status" value="1"/>
</dbReference>
<dbReference type="AlphaFoldDB" id="A0A1X2GHN6"/>
<feature type="region of interest" description="Disordered" evidence="8">
    <location>
        <begin position="196"/>
        <end position="247"/>
    </location>
</feature>
<comment type="caution">
    <text evidence="10">The sequence shown here is derived from an EMBL/GenBank/DDBJ whole genome shotgun (WGS) entry which is preliminary data.</text>
</comment>
<evidence type="ECO:0000256" key="3">
    <source>
        <dbReference type="ARBA" id="ARBA00023125"/>
    </source>
</evidence>
<gene>
    <name evidence="10" type="ORF">DM01DRAFT_1407575</name>
</gene>
<organism evidence="10 11">
    <name type="scientific">Hesseltinella vesiculosa</name>
    <dbReference type="NCBI Taxonomy" id="101127"/>
    <lineage>
        <taxon>Eukaryota</taxon>
        <taxon>Fungi</taxon>
        <taxon>Fungi incertae sedis</taxon>
        <taxon>Mucoromycota</taxon>
        <taxon>Mucoromycotina</taxon>
        <taxon>Mucoromycetes</taxon>
        <taxon>Mucorales</taxon>
        <taxon>Cunninghamellaceae</taxon>
        <taxon>Hesseltinella</taxon>
    </lineage>
</organism>
<dbReference type="GO" id="GO:0006303">
    <property type="term" value="P:double-strand break repair via nonhomologous end joining"/>
    <property type="evidence" value="ECO:0007669"/>
    <property type="project" value="TreeGrafter"/>
</dbReference>
<evidence type="ECO:0000256" key="1">
    <source>
        <dbReference type="ARBA" id="ARBA00004123"/>
    </source>
</evidence>
<evidence type="ECO:0000256" key="7">
    <source>
        <dbReference type="ARBA" id="ARBA00044529"/>
    </source>
</evidence>
<comment type="similarity">
    <text evidence="6">Belongs to the XRCC4-XLF family. XLF subfamily.</text>
</comment>
<dbReference type="EMBL" id="MCGT01000014">
    <property type="protein sequence ID" value="ORX54064.1"/>
    <property type="molecule type" value="Genomic_DNA"/>
</dbReference>
<sequence>MVHTPLLHVSHHKQLLPMSWISFDQDYYIKIRFDQDEYRLLMTDLRHVWFDNGDRASIIQRANDFRLQIQTDQQFRVLLNSIRPCFDEPSRCRIALEGKKLILSYESDTQGFASFSWAFHGILLESRLNTDADWLDGPTVLYHHFILPLLNVTQNKDLMSSATIGQPSAPTTTAAPQLLQQLSLAAELQMEDQVQECSEDHTPSTSEETAIKLEEAEPKIPDTRKRRADLEQLLEKKKEKQRRRRLF</sequence>
<evidence type="ECO:0000313" key="10">
    <source>
        <dbReference type="EMBL" id="ORX54064.1"/>
    </source>
</evidence>
<dbReference type="PANTHER" id="PTHR32235">
    <property type="entry name" value="NON-HOMOLOGOUS END-JOINING FACTOR 1"/>
    <property type="match status" value="1"/>
</dbReference>
<reference evidence="10 11" key="1">
    <citation type="submission" date="2016-07" db="EMBL/GenBank/DDBJ databases">
        <title>Pervasive Adenine N6-methylation of Active Genes in Fungi.</title>
        <authorList>
            <consortium name="DOE Joint Genome Institute"/>
            <person name="Mondo S.J."/>
            <person name="Dannebaum R.O."/>
            <person name="Kuo R.C."/>
            <person name="Labutti K."/>
            <person name="Haridas S."/>
            <person name="Kuo A."/>
            <person name="Salamov A."/>
            <person name="Ahrendt S.R."/>
            <person name="Lipzen A."/>
            <person name="Sullivan W."/>
            <person name="Andreopoulos W.B."/>
            <person name="Clum A."/>
            <person name="Lindquist E."/>
            <person name="Daum C."/>
            <person name="Ramamoorthy G.K."/>
            <person name="Gryganskyi A."/>
            <person name="Culley D."/>
            <person name="Magnuson J.K."/>
            <person name="James T.Y."/>
            <person name="O'Malley M.A."/>
            <person name="Stajich J.E."/>
            <person name="Spatafora J.W."/>
            <person name="Visel A."/>
            <person name="Grigoriev I.V."/>
        </authorList>
    </citation>
    <scope>NUCLEOTIDE SEQUENCE [LARGE SCALE GENOMIC DNA]</scope>
    <source>
        <strain evidence="10 11">NRRL 3301</strain>
    </source>
</reference>
<keyword evidence="5" id="KW-0539">Nucleus</keyword>
<dbReference type="InterPro" id="IPR038051">
    <property type="entry name" value="XRCC4-like_N_sf"/>
</dbReference>
<dbReference type="GO" id="GO:0032807">
    <property type="term" value="C:DNA ligase IV complex"/>
    <property type="evidence" value="ECO:0007669"/>
    <property type="project" value="TreeGrafter"/>
</dbReference>
<evidence type="ECO:0000313" key="11">
    <source>
        <dbReference type="Proteomes" id="UP000242146"/>
    </source>
</evidence>
<comment type="subcellular location">
    <subcellularLocation>
        <location evidence="1">Nucleus</location>
    </subcellularLocation>
</comment>